<dbReference type="EMBL" id="CP080764">
    <property type="protein sequence ID" value="QYY41513.1"/>
    <property type="molecule type" value="Genomic_DNA"/>
</dbReference>
<evidence type="ECO:0000313" key="3">
    <source>
        <dbReference type="EMBL" id="QYY41513.1"/>
    </source>
</evidence>
<dbReference type="Proteomes" id="UP000826616">
    <property type="component" value="Chromosome"/>
</dbReference>
<feature type="signal peptide" evidence="2">
    <location>
        <begin position="1"/>
        <end position="28"/>
    </location>
</feature>
<name>A0ABX8Y757_ANETH</name>
<keyword evidence="1" id="KW-1133">Transmembrane helix</keyword>
<evidence type="ECO:0000256" key="2">
    <source>
        <dbReference type="SAM" id="SignalP"/>
    </source>
</evidence>
<keyword evidence="1" id="KW-0472">Membrane</keyword>
<keyword evidence="1" id="KW-0812">Transmembrane</keyword>
<evidence type="ECO:0000256" key="1">
    <source>
        <dbReference type="SAM" id="Phobius"/>
    </source>
</evidence>
<evidence type="ECO:0000313" key="4">
    <source>
        <dbReference type="Proteomes" id="UP000826616"/>
    </source>
</evidence>
<reference evidence="3 4" key="1">
    <citation type="submission" date="2021-08" db="EMBL/GenBank/DDBJ databases">
        <title>Complete genome sequence of the strain Aneurinibacillus thermoaerophilus CCM 8960.</title>
        <authorList>
            <person name="Musilova J."/>
            <person name="Kourilova X."/>
            <person name="Pernicova I."/>
            <person name="Bezdicek M."/>
            <person name="Lengerova M."/>
            <person name="Obruca S."/>
            <person name="Sedlar K."/>
        </authorList>
    </citation>
    <scope>NUCLEOTIDE SEQUENCE [LARGE SCALE GENOMIC DNA]</scope>
    <source>
        <strain evidence="3 4">CCM 8960</strain>
    </source>
</reference>
<sequence>MKQIVKKAGVITMSAALVCASFAPLASADTMPQTETKLTVSKSSKTKDIVYTVFIITIGRVITIFSLFVLVSVVLTMNMKRSPVYL</sequence>
<dbReference type="RefSeq" id="WP_220558989.1">
    <property type="nucleotide sequence ID" value="NZ_CP080764.1"/>
</dbReference>
<keyword evidence="4" id="KW-1185">Reference proteome</keyword>
<accession>A0ABX8Y757</accession>
<organism evidence="3 4">
    <name type="scientific">Aneurinibacillus thermoaerophilus</name>
    <dbReference type="NCBI Taxonomy" id="143495"/>
    <lineage>
        <taxon>Bacteria</taxon>
        <taxon>Bacillati</taxon>
        <taxon>Bacillota</taxon>
        <taxon>Bacilli</taxon>
        <taxon>Bacillales</taxon>
        <taxon>Paenibacillaceae</taxon>
        <taxon>Aneurinibacillus group</taxon>
        <taxon>Aneurinibacillus</taxon>
    </lineage>
</organism>
<gene>
    <name evidence="3" type="ORF">K3F53_11245</name>
</gene>
<feature type="chain" id="PRO_5045973704" evidence="2">
    <location>
        <begin position="29"/>
        <end position="86"/>
    </location>
</feature>
<feature type="transmembrane region" description="Helical" evidence="1">
    <location>
        <begin position="52"/>
        <end position="75"/>
    </location>
</feature>
<dbReference type="GeneID" id="97141946"/>
<keyword evidence="2" id="KW-0732">Signal</keyword>
<proteinExistence type="predicted"/>
<protein>
    <submittedName>
        <fullName evidence="3">Uncharacterized protein</fullName>
    </submittedName>
</protein>